<proteinExistence type="predicted"/>
<comment type="caution">
    <text evidence="6">The sequence shown here is derived from an EMBL/GenBank/DDBJ whole genome shotgun (WGS) entry which is preliminary data.</text>
</comment>
<protein>
    <recommendedName>
        <fullName evidence="5">Carrier domain-containing protein</fullName>
    </recommendedName>
</protein>
<keyword evidence="2" id="KW-0597">Phosphoprotein</keyword>
<name>A0ABN1BKP9_9ACTN</name>
<dbReference type="PANTHER" id="PTHR43775:SF51">
    <property type="entry name" value="INACTIVE PHENOLPHTHIOCEROL SYNTHESIS POLYKETIDE SYNTHASE TYPE I PKS1-RELATED"/>
    <property type="match status" value="1"/>
</dbReference>
<sequence length="167" mass="17990">MDQAPAEQLHTLLTLVQSNAATVLGHSHTDDVTPDTLFRDQGFDSLTAIELRNRLNGATELRLPSTLVFDYPTPAELAEHLKTEILQNNGPTSITSALAELDRLEAFLTAFEQDDAARSRITTRLQSMLLHWNGPGNSSDAASTSGTLASATASEVLDFIDNDLGLA</sequence>
<evidence type="ECO:0000256" key="3">
    <source>
        <dbReference type="ARBA" id="ARBA00022679"/>
    </source>
</evidence>
<dbReference type="Proteomes" id="UP001499895">
    <property type="component" value="Unassembled WGS sequence"/>
</dbReference>
<reference evidence="6 7" key="1">
    <citation type="journal article" date="2019" name="Int. J. Syst. Evol. Microbiol.">
        <title>The Global Catalogue of Microorganisms (GCM) 10K type strain sequencing project: providing services to taxonomists for standard genome sequencing and annotation.</title>
        <authorList>
            <consortium name="The Broad Institute Genomics Platform"/>
            <consortium name="The Broad Institute Genome Sequencing Center for Infectious Disease"/>
            <person name="Wu L."/>
            <person name="Ma J."/>
        </authorList>
    </citation>
    <scope>NUCLEOTIDE SEQUENCE [LARGE SCALE GENOMIC DNA]</scope>
    <source>
        <strain evidence="6 7">JCM 10649</strain>
    </source>
</reference>
<dbReference type="SUPFAM" id="SSF47336">
    <property type="entry name" value="ACP-like"/>
    <property type="match status" value="1"/>
</dbReference>
<evidence type="ECO:0000256" key="1">
    <source>
        <dbReference type="ARBA" id="ARBA00022450"/>
    </source>
</evidence>
<dbReference type="SMART" id="SM00823">
    <property type="entry name" value="PKS_PP"/>
    <property type="match status" value="1"/>
</dbReference>
<organism evidence="6 7">
    <name type="scientific">Streptomyces stramineus</name>
    <dbReference type="NCBI Taxonomy" id="173861"/>
    <lineage>
        <taxon>Bacteria</taxon>
        <taxon>Bacillati</taxon>
        <taxon>Actinomycetota</taxon>
        <taxon>Actinomycetes</taxon>
        <taxon>Kitasatosporales</taxon>
        <taxon>Streptomycetaceae</taxon>
        <taxon>Streptomyces</taxon>
    </lineage>
</organism>
<evidence type="ECO:0000313" key="6">
    <source>
        <dbReference type="EMBL" id="GAA0500053.1"/>
    </source>
</evidence>
<dbReference type="PROSITE" id="PS50075">
    <property type="entry name" value="CARRIER"/>
    <property type="match status" value="1"/>
</dbReference>
<evidence type="ECO:0000313" key="7">
    <source>
        <dbReference type="Proteomes" id="UP001499895"/>
    </source>
</evidence>
<evidence type="ECO:0000259" key="5">
    <source>
        <dbReference type="PROSITE" id="PS50075"/>
    </source>
</evidence>
<dbReference type="Gene3D" id="1.10.1200.10">
    <property type="entry name" value="ACP-like"/>
    <property type="match status" value="1"/>
</dbReference>
<dbReference type="Pfam" id="PF00550">
    <property type="entry name" value="PP-binding"/>
    <property type="match status" value="1"/>
</dbReference>
<keyword evidence="1" id="KW-0596">Phosphopantetheine</keyword>
<gene>
    <name evidence="6" type="ORF">GCM10009544_67330</name>
</gene>
<keyword evidence="7" id="KW-1185">Reference proteome</keyword>
<evidence type="ECO:0000256" key="4">
    <source>
        <dbReference type="ARBA" id="ARBA00023268"/>
    </source>
</evidence>
<dbReference type="InterPro" id="IPR020806">
    <property type="entry name" value="PKS_PP-bd"/>
</dbReference>
<dbReference type="InterPro" id="IPR050091">
    <property type="entry name" value="PKS_NRPS_Biosynth_Enz"/>
</dbReference>
<dbReference type="EMBL" id="BAAAHB010000218">
    <property type="protein sequence ID" value="GAA0500053.1"/>
    <property type="molecule type" value="Genomic_DNA"/>
</dbReference>
<keyword evidence="3" id="KW-0808">Transferase</keyword>
<dbReference type="InterPro" id="IPR009081">
    <property type="entry name" value="PP-bd_ACP"/>
</dbReference>
<evidence type="ECO:0000256" key="2">
    <source>
        <dbReference type="ARBA" id="ARBA00022553"/>
    </source>
</evidence>
<dbReference type="SMART" id="SM01294">
    <property type="entry name" value="PKS_PP_betabranch"/>
    <property type="match status" value="1"/>
</dbReference>
<accession>A0ABN1BKP9</accession>
<dbReference type="InterPro" id="IPR036736">
    <property type="entry name" value="ACP-like_sf"/>
</dbReference>
<keyword evidence="4" id="KW-0511">Multifunctional enzyme</keyword>
<feature type="domain" description="Carrier" evidence="5">
    <location>
        <begin position="10"/>
        <end position="85"/>
    </location>
</feature>
<dbReference type="PANTHER" id="PTHR43775">
    <property type="entry name" value="FATTY ACID SYNTHASE"/>
    <property type="match status" value="1"/>
</dbReference>